<comment type="caution">
    <text evidence="1">The sequence shown here is derived from an EMBL/GenBank/DDBJ whole genome shotgun (WGS) entry which is preliminary data.</text>
</comment>
<protein>
    <submittedName>
        <fullName evidence="1">Uncharacterized protein</fullName>
    </submittedName>
</protein>
<dbReference type="RefSeq" id="WP_058211769.1">
    <property type="nucleotide sequence ID" value="NZ_LKLU01000073.1"/>
</dbReference>
<evidence type="ECO:0000313" key="2">
    <source>
        <dbReference type="Proteomes" id="UP000053719"/>
    </source>
</evidence>
<dbReference type="EMBL" id="LKLU01000073">
    <property type="protein sequence ID" value="KSU20956.1"/>
    <property type="molecule type" value="Genomic_DNA"/>
</dbReference>
<evidence type="ECO:0000313" key="1">
    <source>
        <dbReference type="EMBL" id="KSU20956.1"/>
    </source>
</evidence>
<dbReference type="PATRIC" id="fig|1360.114.peg.1683"/>
<organism evidence="1 2">
    <name type="scientific">Lactococcus lactis subsp. lactis</name>
    <name type="common">Streptococcus lactis</name>
    <dbReference type="NCBI Taxonomy" id="1360"/>
    <lineage>
        <taxon>Bacteria</taxon>
        <taxon>Bacillati</taxon>
        <taxon>Bacillota</taxon>
        <taxon>Bacilli</taxon>
        <taxon>Lactobacillales</taxon>
        <taxon>Streptococcaceae</taxon>
        <taxon>Lactococcus</taxon>
    </lineage>
</organism>
<dbReference type="Proteomes" id="UP000053719">
    <property type="component" value="Unassembled WGS sequence"/>
</dbReference>
<proteinExistence type="predicted"/>
<gene>
    <name evidence="1" type="ORF">M20_1290</name>
</gene>
<sequence length="153" mass="17715">MKYKEILRVMAKNSDKEFGFQFFSERTENLKSGNELAEYHAYVPKGGIMAKFKEDATIPGVPILNILKEEWDSIAYLSMDDKKICQRAAYGSDMEILDDEIFQESKYEKMVEESFTAFRTGREIIVEDLDETLASDLINGLKKVRGEKYNEKK</sequence>
<name>A0A0V8E5D0_LACLL</name>
<reference evidence="2" key="1">
    <citation type="submission" date="2015-10" db="EMBL/GenBank/DDBJ databases">
        <title>Draft Genome Sequences of 11 Lactococcus lactis subspecies cremoris strains.</title>
        <authorList>
            <person name="Wels M."/>
            <person name="Backus L."/>
            <person name="Boekhorst J."/>
            <person name="Dijkstra A."/>
            <person name="Beerthuizen M."/>
            <person name="Kelly W."/>
            <person name="Siezen R."/>
            <person name="Bachmann H."/>
            <person name="Van Hijum S."/>
        </authorList>
    </citation>
    <scope>NUCLEOTIDE SEQUENCE [LARGE SCALE GENOMIC DNA]</scope>
    <source>
        <strain evidence="2">M20</strain>
    </source>
</reference>
<accession>A0A0V8E5D0</accession>
<dbReference type="AlphaFoldDB" id="A0A0V8E5D0"/>